<sequence>MKIKITLIVKGGKSFPSSVKNWVCLPVAPGNGFPLVLG</sequence>
<reference evidence="1 2" key="1">
    <citation type="submission" date="2017-04" db="EMBL/GenBank/DDBJ databases">
        <authorList>
            <person name="Afonso C.L."/>
            <person name="Miller P.J."/>
            <person name="Scott M.A."/>
            <person name="Spackman E."/>
            <person name="Goraichik I."/>
            <person name="Dimitrov K.M."/>
            <person name="Suarez D.L."/>
            <person name="Swayne D.E."/>
        </authorList>
    </citation>
    <scope>NUCLEOTIDE SEQUENCE [LARGE SCALE GENOMIC DNA]</scope>
    <source>
        <strain evidence="1 2">KR-140</strain>
    </source>
</reference>
<protein>
    <submittedName>
        <fullName evidence="1">Uncharacterized protein</fullName>
    </submittedName>
</protein>
<dbReference type="EMBL" id="FWWU01000003">
    <property type="protein sequence ID" value="SMB79236.1"/>
    <property type="molecule type" value="Genomic_DNA"/>
</dbReference>
<organism evidence="1 2">
    <name type="scientific">Deinococcus hopiensis KR-140</name>
    <dbReference type="NCBI Taxonomy" id="695939"/>
    <lineage>
        <taxon>Bacteria</taxon>
        <taxon>Thermotogati</taxon>
        <taxon>Deinococcota</taxon>
        <taxon>Deinococci</taxon>
        <taxon>Deinococcales</taxon>
        <taxon>Deinococcaceae</taxon>
        <taxon>Deinococcus</taxon>
    </lineage>
</organism>
<dbReference type="Proteomes" id="UP000192582">
    <property type="component" value="Unassembled WGS sequence"/>
</dbReference>
<gene>
    <name evidence="1" type="ORF">SAMN00790413_05846</name>
</gene>
<name>A0A1W1UDQ2_9DEIO</name>
<accession>A0A1W1UDQ2</accession>
<evidence type="ECO:0000313" key="1">
    <source>
        <dbReference type="EMBL" id="SMB79236.1"/>
    </source>
</evidence>
<evidence type="ECO:0000313" key="2">
    <source>
        <dbReference type="Proteomes" id="UP000192582"/>
    </source>
</evidence>
<dbReference type="AlphaFoldDB" id="A0A1W1UDQ2"/>
<proteinExistence type="predicted"/>
<keyword evidence="2" id="KW-1185">Reference proteome</keyword>